<name>A0A9D1LVL6_9FIRM</name>
<feature type="domain" description="Aminoglycoside phosphotransferase" evidence="1">
    <location>
        <begin position="20"/>
        <end position="259"/>
    </location>
</feature>
<reference evidence="2" key="1">
    <citation type="submission" date="2020-10" db="EMBL/GenBank/DDBJ databases">
        <authorList>
            <person name="Gilroy R."/>
        </authorList>
    </citation>
    <scope>NUCLEOTIDE SEQUENCE</scope>
    <source>
        <strain evidence="2">ChiSjej4B22-9803</strain>
    </source>
</reference>
<dbReference type="SUPFAM" id="SSF56112">
    <property type="entry name" value="Protein kinase-like (PK-like)"/>
    <property type="match status" value="1"/>
</dbReference>
<dbReference type="Proteomes" id="UP000824111">
    <property type="component" value="Unassembled WGS sequence"/>
</dbReference>
<dbReference type="EMBL" id="DVND01000154">
    <property type="protein sequence ID" value="HIU48884.1"/>
    <property type="molecule type" value="Genomic_DNA"/>
</dbReference>
<proteinExistence type="predicted"/>
<dbReference type="InterPro" id="IPR011009">
    <property type="entry name" value="Kinase-like_dom_sf"/>
</dbReference>
<dbReference type="AlphaFoldDB" id="A0A9D1LVL6"/>
<dbReference type="PANTHER" id="PTHR21064:SF5">
    <property type="entry name" value="SLR1880 PROTEIN"/>
    <property type="match status" value="1"/>
</dbReference>
<reference evidence="2" key="2">
    <citation type="journal article" date="2021" name="PeerJ">
        <title>Extensive microbial diversity within the chicken gut microbiome revealed by metagenomics and culture.</title>
        <authorList>
            <person name="Gilroy R."/>
            <person name="Ravi A."/>
            <person name="Getino M."/>
            <person name="Pursley I."/>
            <person name="Horton D.L."/>
            <person name="Alikhan N.F."/>
            <person name="Baker D."/>
            <person name="Gharbi K."/>
            <person name="Hall N."/>
            <person name="Watson M."/>
            <person name="Adriaenssens E.M."/>
            <person name="Foster-Nyarko E."/>
            <person name="Jarju S."/>
            <person name="Secka A."/>
            <person name="Antonio M."/>
            <person name="Oren A."/>
            <person name="Chaudhuri R.R."/>
            <person name="La Ragione R."/>
            <person name="Hildebrand F."/>
            <person name="Pallen M.J."/>
        </authorList>
    </citation>
    <scope>NUCLEOTIDE SEQUENCE</scope>
    <source>
        <strain evidence="2">ChiSjej4B22-9803</strain>
    </source>
</reference>
<accession>A0A9D1LVL6</accession>
<sequence length="359" mass="40721">MNSINLDEVLRQFNIQYSAERYGNGHINDTYLIQSDEYILQRINTSIFKNPYELMENIERVTDFLRKKIINNGGDPDRETLTVIKTVDGKNCYQYDAHNYFRMYKFVTDTVTVENEKTNQILLNAGVGFGRFQKLLADFPAAQLHETIADFHHTPKRVEALKKAVETDAAGRAGGVKREIDFALSHAGFADVVVKGLEDGSIPTRVTHNDTKINNILFDKTTMEAVCVIDLDTVMPGSVLYDFGDALRMGASAAAEDETDLGKVWFSEEAFQYFAQGYCQEMGETLAASEINLLYIAPKLLTYECGIRFLTDYLNGDTYFKIHRESHNLDRARNQFQLVADIEKKEEALKGIIDSLIKK</sequence>
<dbReference type="InterPro" id="IPR002575">
    <property type="entry name" value="Aminoglycoside_PTrfase"/>
</dbReference>
<dbReference type="InterPro" id="IPR050249">
    <property type="entry name" value="Pseudomonas-type_ThrB"/>
</dbReference>
<evidence type="ECO:0000259" key="1">
    <source>
        <dbReference type="Pfam" id="PF01636"/>
    </source>
</evidence>
<organism evidence="2 3">
    <name type="scientific">Candidatus Avimonoglobus intestinipullorum</name>
    <dbReference type="NCBI Taxonomy" id="2840699"/>
    <lineage>
        <taxon>Bacteria</taxon>
        <taxon>Bacillati</taxon>
        <taxon>Bacillota</taxon>
        <taxon>Clostridia</taxon>
        <taxon>Eubacteriales</taxon>
        <taxon>Candidatus Avimonoglobus</taxon>
    </lineage>
</organism>
<evidence type="ECO:0000313" key="2">
    <source>
        <dbReference type="EMBL" id="HIU48884.1"/>
    </source>
</evidence>
<dbReference type="Gene3D" id="3.90.1200.10">
    <property type="match status" value="1"/>
</dbReference>
<dbReference type="Pfam" id="PF01636">
    <property type="entry name" value="APH"/>
    <property type="match status" value="1"/>
</dbReference>
<dbReference type="PANTHER" id="PTHR21064">
    <property type="entry name" value="AMINOGLYCOSIDE PHOSPHOTRANSFERASE DOMAIN-CONTAINING PROTEIN-RELATED"/>
    <property type="match status" value="1"/>
</dbReference>
<protein>
    <submittedName>
        <fullName evidence="2">Aminoglycoside phosphotransferase family protein</fullName>
    </submittedName>
</protein>
<gene>
    <name evidence="2" type="ORF">IAB04_05930</name>
</gene>
<evidence type="ECO:0000313" key="3">
    <source>
        <dbReference type="Proteomes" id="UP000824111"/>
    </source>
</evidence>
<comment type="caution">
    <text evidence="2">The sequence shown here is derived from an EMBL/GenBank/DDBJ whole genome shotgun (WGS) entry which is preliminary data.</text>
</comment>